<proteinExistence type="predicted"/>
<dbReference type="EMBL" id="JAACJM010000023">
    <property type="protein sequence ID" value="KAF5366433.1"/>
    <property type="molecule type" value="Genomic_DNA"/>
</dbReference>
<evidence type="ECO:0000313" key="3">
    <source>
        <dbReference type="Proteomes" id="UP000559256"/>
    </source>
</evidence>
<keyword evidence="1" id="KW-0812">Transmembrane</keyword>
<sequence>MSHSLVWNLVDDSDSCINYSRGKWMTASGGTIPAAYANSLDEISTAGDVFNNTLHASGDVGSEFSFRFNGTGLVLVYGTLVIPNNLSTEDDDSSDSGSGGFVKIDCLLDGQQKLVEGINWPIRQLTLGNNQLICRMAESAITSGIITSEGNQEGLVAPEEHELVVKVTSLDNNSTFYLDYLVYEPLPVALLDGGGMAGGDGDGGVLQIGNAETGLAPTIASEENHGFELGSGWQTGGQNFSTTAPGSVVTVRFNGTEILMYGDLSGNSSNAATYQLDNEDPKILQLFPKVKSGQAFTKQQFFNLSSLSPAMEHTLVVKHNGTADGMPLSFDYFLVTSPTAAERGGFSSASPGGPLWDFSGDHSKPVGAIVGSTFGGIVAIALITIVVFFLIRKHRTRRRLTAPSSDTLVSSYRDSFPSSPHPLMATAPTPPIAHAYLPTRMKQGQRGTPPSYTEV</sequence>
<dbReference type="CDD" id="cd12087">
    <property type="entry name" value="TM_EGFR-like"/>
    <property type="match status" value="1"/>
</dbReference>
<feature type="transmembrane region" description="Helical" evidence="1">
    <location>
        <begin position="368"/>
        <end position="391"/>
    </location>
</feature>
<dbReference type="OrthoDB" id="3013353at2759"/>
<organism evidence="2 3">
    <name type="scientific">Tetrapyrgos nigripes</name>
    <dbReference type="NCBI Taxonomy" id="182062"/>
    <lineage>
        <taxon>Eukaryota</taxon>
        <taxon>Fungi</taxon>
        <taxon>Dikarya</taxon>
        <taxon>Basidiomycota</taxon>
        <taxon>Agaricomycotina</taxon>
        <taxon>Agaricomycetes</taxon>
        <taxon>Agaricomycetidae</taxon>
        <taxon>Agaricales</taxon>
        <taxon>Marasmiineae</taxon>
        <taxon>Marasmiaceae</taxon>
        <taxon>Tetrapyrgos</taxon>
    </lineage>
</organism>
<protein>
    <submittedName>
        <fullName evidence="2">Uncharacterized protein</fullName>
    </submittedName>
</protein>
<reference evidence="2 3" key="1">
    <citation type="journal article" date="2020" name="ISME J.">
        <title>Uncovering the hidden diversity of litter-decomposition mechanisms in mushroom-forming fungi.</title>
        <authorList>
            <person name="Floudas D."/>
            <person name="Bentzer J."/>
            <person name="Ahren D."/>
            <person name="Johansson T."/>
            <person name="Persson P."/>
            <person name="Tunlid A."/>
        </authorList>
    </citation>
    <scope>NUCLEOTIDE SEQUENCE [LARGE SCALE GENOMIC DNA]</scope>
    <source>
        <strain evidence="2 3">CBS 291.85</strain>
    </source>
</reference>
<keyword evidence="1" id="KW-1133">Transmembrane helix</keyword>
<keyword evidence="3" id="KW-1185">Reference proteome</keyword>
<gene>
    <name evidence="2" type="ORF">D9758_009767</name>
</gene>
<evidence type="ECO:0000313" key="2">
    <source>
        <dbReference type="EMBL" id="KAF5366433.1"/>
    </source>
</evidence>
<name>A0A8H5GK07_9AGAR</name>
<dbReference type="AlphaFoldDB" id="A0A8H5GK07"/>
<accession>A0A8H5GK07</accession>
<dbReference type="Gene3D" id="2.60.120.260">
    <property type="entry name" value="Galactose-binding domain-like"/>
    <property type="match status" value="1"/>
</dbReference>
<evidence type="ECO:0000256" key="1">
    <source>
        <dbReference type="SAM" id="Phobius"/>
    </source>
</evidence>
<comment type="caution">
    <text evidence="2">The sequence shown here is derived from an EMBL/GenBank/DDBJ whole genome shotgun (WGS) entry which is preliminary data.</text>
</comment>
<keyword evidence="1" id="KW-0472">Membrane</keyword>
<dbReference type="Proteomes" id="UP000559256">
    <property type="component" value="Unassembled WGS sequence"/>
</dbReference>